<evidence type="ECO:0000313" key="6">
    <source>
        <dbReference type="Proteomes" id="UP001338309"/>
    </source>
</evidence>
<organism evidence="5 6">
    <name type="scientific">Algoriphagus confluentis</name>
    <dbReference type="NCBI Taxonomy" id="1697556"/>
    <lineage>
        <taxon>Bacteria</taxon>
        <taxon>Pseudomonadati</taxon>
        <taxon>Bacteroidota</taxon>
        <taxon>Cytophagia</taxon>
        <taxon>Cytophagales</taxon>
        <taxon>Cyclobacteriaceae</taxon>
        <taxon>Algoriphagus</taxon>
    </lineage>
</organism>
<sequence length="168" mass="19513">MSEDSLEIGFQTCSELGLKFLKNEGFFSSTFVEFKFSSTFVEIKREIMLSKAEEELMNYLWEQKKAYLKELIEAYPEPKPAATTVSTLLKRMQDKNFVDYQTEGKARLYFPLVSKESYFGKHLQGLIKNFFNDSPAQFASFFAAQTPLTEAQLEELKSLIDDQLHRKK</sequence>
<dbReference type="RefSeq" id="WP_338225195.1">
    <property type="nucleotide sequence ID" value="NZ_BTPD01000010.1"/>
</dbReference>
<comment type="similarity">
    <text evidence="1">Belongs to the BlaI transcriptional regulatory family.</text>
</comment>
<dbReference type="Gene3D" id="1.10.10.10">
    <property type="entry name" value="Winged helix-like DNA-binding domain superfamily/Winged helix DNA-binding domain"/>
    <property type="match status" value="1"/>
</dbReference>
<dbReference type="Proteomes" id="UP001338309">
    <property type="component" value="Unassembled WGS sequence"/>
</dbReference>
<dbReference type="SUPFAM" id="SSF46785">
    <property type="entry name" value="Winged helix' DNA-binding domain"/>
    <property type="match status" value="1"/>
</dbReference>
<dbReference type="EMBL" id="BTPD01000010">
    <property type="protein sequence ID" value="GMQ30491.1"/>
    <property type="molecule type" value="Genomic_DNA"/>
</dbReference>
<comment type="caution">
    <text evidence="5">The sequence shown here is derived from an EMBL/GenBank/DDBJ whole genome shotgun (WGS) entry which is preliminary data.</text>
</comment>
<name>A0ABQ6PRD7_9BACT</name>
<evidence type="ECO:0000313" key="5">
    <source>
        <dbReference type="EMBL" id="GMQ30491.1"/>
    </source>
</evidence>
<accession>A0ABQ6PRD7</accession>
<evidence type="ECO:0000256" key="4">
    <source>
        <dbReference type="ARBA" id="ARBA00023163"/>
    </source>
</evidence>
<gene>
    <name evidence="5" type="ORF">Aconfl_31340</name>
</gene>
<keyword evidence="3" id="KW-0238">DNA-binding</keyword>
<dbReference type="Pfam" id="PF03965">
    <property type="entry name" value="Penicillinase_R"/>
    <property type="match status" value="1"/>
</dbReference>
<keyword evidence="4" id="KW-0804">Transcription</keyword>
<dbReference type="InterPro" id="IPR036390">
    <property type="entry name" value="WH_DNA-bd_sf"/>
</dbReference>
<dbReference type="InterPro" id="IPR036388">
    <property type="entry name" value="WH-like_DNA-bd_sf"/>
</dbReference>
<evidence type="ECO:0008006" key="7">
    <source>
        <dbReference type="Google" id="ProtNLM"/>
    </source>
</evidence>
<proteinExistence type="inferred from homology"/>
<dbReference type="InterPro" id="IPR005650">
    <property type="entry name" value="BlaI_family"/>
</dbReference>
<protein>
    <recommendedName>
        <fullName evidence="7">Transcriptional regulator</fullName>
    </recommendedName>
</protein>
<keyword evidence="6" id="KW-1185">Reference proteome</keyword>
<keyword evidence="2" id="KW-0805">Transcription regulation</keyword>
<reference evidence="5 6" key="1">
    <citation type="submission" date="2023-08" db="EMBL/GenBank/DDBJ databases">
        <title>Draft genome sequence of Algoriphagus confluentis.</title>
        <authorList>
            <person name="Takatani N."/>
            <person name="Hosokawa M."/>
            <person name="Sawabe T."/>
        </authorList>
    </citation>
    <scope>NUCLEOTIDE SEQUENCE [LARGE SCALE GENOMIC DNA]</scope>
    <source>
        <strain evidence="5 6">NBRC 111222</strain>
    </source>
</reference>
<dbReference type="Gene3D" id="1.10.4040.10">
    <property type="entry name" value="Penicillinase repressor domain"/>
    <property type="match status" value="1"/>
</dbReference>
<evidence type="ECO:0000256" key="2">
    <source>
        <dbReference type="ARBA" id="ARBA00023015"/>
    </source>
</evidence>
<evidence type="ECO:0000256" key="1">
    <source>
        <dbReference type="ARBA" id="ARBA00011046"/>
    </source>
</evidence>
<evidence type="ECO:0000256" key="3">
    <source>
        <dbReference type="ARBA" id="ARBA00023125"/>
    </source>
</evidence>